<dbReference type="AlphaFoldDB" id="A0A5J4PXH6"/>
<sequence>MGERVFMKEGIYFVKENMTYMNWGNIAVAGKWQYHFNDKMRVAIAPSYTHYASSLRKNIFESDNPKDHADYEERTTEKTTDNGINDINGSIHFDYYPSVRHTINFGTNYIRHRFLPELNRIQTTDMNEKRQYAADSEPVMGNEIAFYGEDNWIMSEGFRLNAGLRFSLFNVDGTTYRTWEPRISLRTALSDRLSIKSSYSRMNQFVQQISDSYISLPTDFWMPVNSKFKPQESDQVSAGLYYEHPCGYSFSVEGYYKHMRNLLEYKEGYGSMPVSVSWEQKLTLGQGWSYGAEWIATKKSGKLTGLLGYGLIWSDRQFAELNQGKRFPSKYDNRHKINIVANYKLNPKLELNGSWTYITGNRMTLTLEDYLILNCCQDSLNNIFIFV</sequence>
<evidence type="ECO:0000256" key="9">
    <source>
        <dbReference type="SAM" id="MobiDB-lite"/>
    </source>
</evidence>
<comment type="caution">
    <text evidence="11">The sequence shown here is derived from an EMBL/GenBank/DDBJ whole genome shotgun (WGS) entry which is preliminary data.</text>
</comment>
<name>A0A5J4PXH6_9ZZZZ</name>
<dbReference type="Gene3D" id="2.40.170.20">
    <property type="entry name" value="TonB-dependent receptor, beta-barrel domain"/>
    <property type="match status" value="1"/>
</dbReference>
<evidence type="ECO:0000313" key="11">
    <source>
        <dbReference type="EMBL" id="KAA6313752.1"/>
    </source>
</evidence>
<dbReference type="GO" id="GO:0044718">
    <property type="term" value="P:siderophore transmembrane transport"/>
    <property type="evidence" value="ECO:0007669"/>
    <property type="project" value="TreeGrafter"/>
</dbReference>
<feature type="compositionally biased region" description="Basic and acidic residues" evidence="9">
    <location>
        <begin position="63"/>
        <end position="80"/>
    </location>
</feature>
<protein>
    <recommendedName>
        <fullName evidence="10">TonB-dependent receptor-like beta-barrel domain-containing protein</fullName>
    </recommendedName>
</protein>
<evidence type="ECO:0000256" key="7">
    <source>
        <dbReference type="ARBA" id="ARBA00023170"/>
    </source>
</evidence>
<evidence type="ECO:0000256" key="5">
    <source>
        <dbReference type="ARBA" id="ARBA00023077"/>
    </source>
</evidence>
<gene>
    <name evidence="11" type="ORF">EZS27_035527</name>
</gene>
<evidence type="ECO:0000256" key="2">
    <source>
        <dbReference type="ARBA" id="ARBA00022448"/>
    </source>
</evidence>
<keyword evidence="6" id="KW-0472">Membrane</keyword>
<dbReference type="InterPro" id="IPR000531">
    <property type="entry name" value="Beta-barrel_TonB"/>
</dbReference>
<dbReference type="Pfam" id="PF00593">
    <property type="entry name" value="TonB_dep_Rec_b-barrel"/>
    <property type="match status" value="1"/>
</dbReference>
<dbReference type="GO" id="GO:0015344">
    <property type="term" value="F:siderophore uptake transmembrane transporter activity"/>
    <property type="evidence" value="ECO:0007669"/>
    <property type="project" value="TreeGrafter"/>
</dbReference>
<dbReference type="EMBL" id="SNRY01005932">
    <property type="protein sequence ID" value="KAA6313752.1"/>
    <property type="molecule type" value="Genomic_DNA"/>
</dbReference>
<proteinExistence type="predicted"/>
<evidence type="ECO:0000259" key="10">
    <source>
        <dbReference type="Pfam" id="PF00593"/>
    </source>
</evidence>
<keyword evidence="7" id="KW-0675">Receptor</keyword>
<dbReference type="PANTHER" id="PTHR30069">
    <property type="entry name" value="TONB-DEPENDENT OUTER MEMBRANE RECEPTOR"/>
    <property type="match status" value="1"/>
</dbReference>
<evidence type="ECO:0000256" key="4">
    <source>
        <dbReference type="ARBA" id="ARBA00022729"/>
    </source>
</evidence>
<organism evidence="11">
    <name type="scientific">termite gut metagenome</name>
    <dbReference type="NCBI Taxonomy" id="433724"/>
    <lineage>
        <taxon>unclassified sequences</taxon>
        <taxon>metagenomes</taxon>
        <taxon>organismal metagenomes</taxon>
    </lineage>
</organism>
<evidence type="ECO:0000256" key="6">
    <source>
        <dbReference type="ARBA" id="ARBA00023136"/>
    </source>
</evidence>
<dbReference type="GO" id="GO:0009279">
    <property type="term" value="C:cell outer membrane"/>
    <property type="evidence" value="ECO:0007669"/>
    <property type="project" value="UniProtKB-SubCell"/>
</dbReference>
<keyword evidence="3" id="KW-0812">Transmembrane</keyword>
<dbReference type="PANTHER" id="PTHR30069:SF29">
    <property type="entry name" value="HEMOGLOBIN AND HEMOGLOBIN-HAPTOGLOBIN-BINDING PROTEIN 1-RELATED"/>
    <property type="match status" value="1"/>
</dbReference>
<evidence type="ECO:0000256" key="8">
    <source>
        <dbReference type="ARBA" id="ARBA00023237"/>
    </source>
</evidence>
<keyword evidence="5" id="KW-0798">TonB box</keyword>
<accession>A0A5J4PXH6</accession>
<evidence type="ECO:0000256" key="1">
    <source>
        <dbReference type="ARBA" id="ARBA00004571"/>
    </source>
</evidence>
<evidence type="ECO:0000256" key="3">
    <source>
        <dbReference type="ARBA" id="ARBA00022692"/>
    </source>
</evidence>
<comment type="subcellular location">
    <subcellularLocation>
        <location evidence="1">Cell outer membrane</location>
        <topology evidence="1">Multi-pass membrane protein</topology>
    </subcellularLocation>
</comment>
<dbReference type="SUPFAM" id="SSF56935">
    <property type="entry name" value="Porins"/>
    <property type="match status" value="1"/>
</dbReference>
<keyword evidence="2" id="KW-0813">Transport</keyword>
<reference evidence="11" key="1">
    <citation type="submission" date="2019-03" db="EMBL/GenBank/DDBJ databases">
        <title>Single cell metagenomics reveals metabolic interactions within the superorganism composed of flagellate Streblomastix strix and complex community of Bacteroidetes bacteria on its surface.</title>
        <authorList>
            <person name="Treitli S.C."/>
            <person name="Kolisko M."/>
            <person name="Husnik F."/>
            <person name="Keeling P."/>
            <person name="Hampl V."/>
        </authorList>
    </citation>
    <scope>NUCLEOTIDE SEQUENCE</scope>
    <source>
        <strain evidence="11">STM</strain>
    </source>
</reference>
<dbReference type="InterPro" id="IPR036942">
    <property type="entry name" value="Beta-barrel_TonB_sf"/>
</dbReference>
<feature type="region of interest" description="Disordered" evidence="9">
    <location>
        <begin position="63"/>
        <end position="83"/>
    </location>
</feature>
<keyword evidence="4" id="KW-0732">Signal</keyword>
<dbReference type="InterPro" id="IPR039426">
    <property type="entry name" value="TonB-dep_rcpt-like"/>
</dbReference>
<keyword evidence="8" id="KW-0998">Cell outer membrane</keyword>
<feature type="domain" description="TonB-dependent receptor-like beta-barrel" evidence="10">
    <location>
        <begin position="22"/>
        <end position="360"/>
    </location>
</feature>